<gene>
    <name evidence="2" type="ORF">ACAOBT_LOCUS12787</name>
</gene>
<dbReference type="AlphaFoldDB" id="A0A9P0PD25"/>
<dbReference type="OrthoDB" id="6765889at2759"/>
<evidence type="ECO:0000313" key="2">
    <source>
        <dbReference type="EMBL" id="CAH1977642.1"/>
    </source>
</evidence>
<dbReference type="PANTHER" id="PTHR47272">
    <property type="entry name" value="DDE_TNP_1_7 DOMAIN-CONTAINING PROTEIN"/>
    <property type="match status" value="1"/>
</dbReference>
<evidence type="ECO:0008006" key="4">
    <source>
        <dbReference type="Google" id="ProtNLM"/>
    </source>
</evidence>
<name>A0A9P0PD25_ACAOB</name>
<feature type="transmembrane region" description="Helical" evidence="1">
    <location>
        <begin position="23"/>
        <end position="43"/>
    </location>
</feature>
<protein>
    <recommendedName>
        <fullName evidence="4">PiggyBac transposable element-derived protein domain-containing protein</fullName>
    </recommendedName>
</protein>
<proteinExistence type="predicted"/>
<evidence type="ECO:0000256" key="1">
    <source>
        <dbReference type="SAM" id="Phobius"/>
    </source>
</evidence>
<evidence type="ECO:0000313" key="3">
    <source>
        <dbReference type="Proteomes" id="UP001152888"/>
    </source>
</evidence>
<keyword evidence="1" id="KW-0472">Membrane</keyword>
<reference evidence="2" key="1">
    <citation type="submission" date="2022-03" db="EMBL/GenBank/DDBJ databases">
        <authorList>
            <person name="Sayadi A."/>
        </authorList>
    </citation>
    <scope>NUCLEOTIDE SEQUENCE</scope>
</reference>
<dbReference type="PANTHER" id="PTHR47272:SF1">
    <property type="entry name" value="PIGGYBAC TRANSPOSABLE ELEMENT-DERIVED PROTEIN 3-LIKE"/>
    <property type="match status" value="1"/>
</dbReference>
<dbReference type="Proteomes" id="UP001152888">
    <property type="component" value="Unassembled WGS sequence"/>
</dbReference>
<keyword evidence="1" id="KW-0812">Transmembrane</keyword>
<keyword evidence="1" id="KW-1133">Transmembrane helix</keyword>
<dbReference type="EMBL" id="CAKOFQ010006861">
    <property type="protein sequence ID" value="CAH1977642.1"/>
    <property type="molecule type" value="Genomic_DNA"/>
</dbReference>
<organism evidence="2 3">
    <name type="scientific">Acanthoscelides obtectus</name>
    <name type="common">Bean weevil</name>
    <name type="synonym">Bruchus obtectus</name>
    <dbReference type="NCBI Taxonomy" id="200917"/>
    <lineage>
        <taxon>Eukaryota</taxon>
        <taxon>Metazoa</taxon>
        <taxon>Ecdysozoa</taxon>
        <taxon>Arthropoda</taxon>
        <taxon>Hexapoda</taxon>
        <taxon>Insecta</taxon>
        <taxon>Pterygota</taxon>
        <taxon>Neoptera</taxon>
        <taxon>Endopterygota</taxon>
        <taxon>Coleoptera</taxon>
        <taxon>Polyphaga</taxon>
        <taxon>Cucujiformia</taxon>
        <taxon>Chrysomeloidea</taxon>
        <taxon>Chrysomelidae</taxon>
        <taxon>Bruchinae</taxon>
        <taxon>Bruchini</taxon>
        <taxon>Acanthoscelides</taxon>
    </lineage>
</organism>
<keyword evidence="3" id="KW-1185">Reference proteome</keyword>
<comment type="caution">
    <text evidence="2">The sequence shown here is derived from an EMBL/GenBank/DDBJ whole genome shotgun (WGS) entry which is preliminary data.</text>
</comment>
<sequence>MSGVDKANSLLGLYRSPSGSKRWYFPIFTWVLDMSVINAWLLYRKDCNTARVTSKPLKEFRMELAKSLANAGKQSSRGRPSISLTNKTPVKIISNRILPRLDTTTQKDGIGHWPTYGTKEIVSNVERDDDGTGSTPAGT</sequence>
<accession>A0A9P0PD25</accession>